<gene>
    <name evidence="8" type="ORF">C1SCF055_LOCUS21617</name>
</gene>
<feature type="zinc finger region" description="C3H1-type" evidence="5">
    <location>
        <begin position="41"/>
        <end position="69"/>
    </location>
</feature>
<dbReference type="SMART" id="SM00356">
    <property type="entry name" value="ZnF_C3H1"/>
    <property type="match status" value="2"/>
</dbReference>
<dbReference type="OrthoDB" id="430231at2759"/>
<evidence type="ECO:0000256" key="1">
    <source>
        <dbReference type="ARBA" id="ARBA00022723"/>
    </source>
</evidence>
<evidence type="ECO:0000256" key="2">
    <source>
        <dbReference type="ARBA" id="ARBA00022737"/>
    </source>
</evidence>
<feature type="region of interest" description="Disordered" evidence="6">
    <location>
        <begin position="71"/>
        <end position="114"/>
    </location>
</feature>
<accession>A0A9P1CMP9</accession>
<dbReference type="EMBL" id="CAMXCT010002024">
    <property type="protein sequence ID" value="CAI3995009.1"/>
    <property type="molecule type" value="Genomic_DNA"/>
</dbReference>
<dbReference type="GO" id="GO:0008270">
    <property type="term" value="F:zinc ion binding"/>
    <property type="evidence" value="ECO:0007669"/>
    <property type="project" value="UniProtKB-KW"/>
</dbReference>
<dbReference type="InterPro" id="IPR045877">
    <property type="entry name" value="ZFP36-like"/>
</dbReference>
<evidence type="ECO:0000313" key="9">
    <source>
        <dbReference type="EMBL" id="CAL1148384.1"/>
    </source>
</evidence>
<evidence type="ECO:0000256" key="5">
    <source>
        <dbReference type="PROSITE-ProRule" id="PRU00723"/>
    </source>
</evidence>
<sequence length="185" mass="20379">MPESVFEGTSLCKFFARGNCHKGSACKFAHGISSLRAKPDLNKTKMCVDFKNSGTCKQGKECNFAHHRDEIRRGQKKKLSQAAGSQDSEREPIMVERSSSTASTETSSTQHDLTDGSRVALQEMEFNDAPKPSAVQDEGDEDDGRLDISVKNTFLHFEPARSVVFRSPSCPSALWSLVDSGEMLE</sequence>
<dbReference type="Proteomes" id="UP001152797">
    <property type="component" value="Unassembled WGS sequence"/>
</dbReference>
<dbReference type="EMBL" id="CAMXCT030002024">
    <property type="protein sequence ID" value="CAL4782321.1"/>
    <property type="molecule type" value="Genomic_DNA"/>
</dbReference>
<dbReference type="PANTHER" id="PTHR12547:SF184">
    <property type="entry name" value="CCCH-TYPE ZN-FINGER PROTEIN"/>
    <property type="match status" value="1"/>
</dbReference>
<comment type="caution">
    <text evidence="8">The sequence shown here is derived from an EMBL/GenBank/DDBJ whole genome shotgun (WGS) entry which is preliminary data.</text>
</comment>
<feature type="domain" description="C3H1-type" evidence="7">
    <location>
        <begin position="41"/>
        <end position="69"/>
    </location>
</feature>
<keyword evidence="11" id="KW-1185">Reference proteome</keyword>
<dbReference type="Pfam" id="PF00642">
    <property type="entry name" value="zf-CCCH"/>
    <property type="match status" value="1"/>
</dbReference>
<evidence type="ECO:0000259" key="7">
    <source>
        <dbReference type="PROSITE" id="PS50103"/>
    </source>
</evidence>
<protein>
    <submittedName>
        <fullName evidence="10">mRNA decay factor CTH1 (Cysteine-three-histidine protein 1)</fullName>
    </submittedName>
</protein>
<evidence type="ECO:0000313" key="10">
    <source>
        <dbReference type="EMBL" id="CAL4782321.1"/>
    </source>
</evidence>
<dbReference type="AlphaFoldDB" id="A0A9P1CMP9"/>
<reference evidence="8" key="1">
    <citation type="submission" date="2022-10" db="EMBL/GenBank/DDBJ databases">
        <authorList>
            <person name="Chen Y."/>
            <person name="Dougan E. K."/>
            <person name="Chan C."/>
            <person name="Rhodes N."/>
            <person name="Thang M."/>
        </authorList>
    </citation>
    <scope>NUCLEOTIDE SEQUENCE</scope>
</reference>
<dbReference type="InterPro" id="IPR000571">
    <property type="entry name" value="Znf_CCCH"/>
</dbReference>
<feature type="domain" description="C3H1-type" evidence="7">
    <location>
        <begin position="6"/>
        <end position="33"/>
    </location>
</feature>
<dbReference type="PROSITE" id="PS50103">
    <property type="entry name" value="ZF_C3H1"/>
    <property type="match status" value="2"/>
</dbReference>
<evidence type="ECO:0000313" key="8">
    <source>
        <dbReference type="EMBL" id="CAI3995009.1"/>
    </source>
</evidence>
<dbReference type="SUPFAM" id="SSF90229">
    <property type="entry name" value="CCCH zinc finger"/>
    <property type="match status" value="2"/>
</dbReference>
<dbReference type="GO" id="GO:0003729">
    <property type="term" value="F:mRNA binding"/>
    <property type="evidence" value="ECO:0007669"/>
    <property type="project" value="InterPro"/>
</dbReference>
<feature type="zinc finger region" description="C3H1-type" evidence="5">
    <location>
        <begin position="6"/>
        <end position="33"/>
    </location>
</feature>
<keyword evidence="1 5" id="KW-0479">Metal-binding</keyword>
<dbReference type="InterPro" id="IPR036855">
    <property type="entry name" value="Znf_CCCH_sf"/>
</dbReference>
<keyword evidence="4 5" id="KW-0862">Zinc</keyword>
<keyword evidence="3 5" id="KW-0863">Zinc-finger</keyword>
<organism evidence="8">
    <name type="scientific">Cladocopium goreaui</name>
    <dbReference type="NCBI Taxonomy" id="2562237"/>
    <lineage>
        <taxon>Eukaryota</taxon>
        <taxon>Sar</taxon>
        <taxon>Alveolata</taxon>
        <taxon>Dinophyceae</taxon>
        <taxon>Suessiales</taxon>
        <taxon>Symbiodiniaceae</taxon>
        <taxon>Cladocopium</taxon>
    </lineage>
</organism>
<evidence type="ECO:0000256" key="6">
    <source>
        <dbReference type="SAM" id="MobiDB-lite"/>
    </source>
</evidence>
<evidence type="ECO:0000313" key="11">
    <source>
        <dbReference type="Proteomes" id="UP001152797"/>
    </source>
</evidence>
<dbReference type="EMBL" id="CAMXCT020002024">
    <property type="protein sequence ID" value="CAL1148384.1"/>
    <property type="molecule type" value="Genomic_DNA"/>
</dbReference>
<reference evidence="9" key="2">
    <citation type="submission" date="2024-04" db="EMBL/GenBank/DDBJ databases">
        <authorList>
            <person name="Chen Y."/>
            <person name="Shah S."/>
            <person name="Dougan E. K."/>
            <person name="Thang M."/>
            <person name="Chan C."/>
        </authorList>
    </citation>
    <scope>NUCLEOTIDE SEQUENCE [LARGE SCALE GENOMIC DNA]</scope>
</reference>
<proteinExistence type="predicted"/>
<keyword evidence="2" id="KW-0677">Repeat</keyword>
<feature type="compositionally biased region" description="Low complexity" evidence="6">
    <location>
        <begin position="98"/>
        <end position="109"/>
    </location>
</feature>
<dbReference type="Gene3D" id="4.10.1000.10">
    <property type="entry name" value="Zinc finger, CCCH-type"/>
    <property type="match status" value="2"/>
</dbReference>
<dbReference type="PANTHER" id="PTHR12547">
    <property type="entry name" value="CCCH ZINC FINGER/TIS11-RELATED"/>
    <property type="match status" value="1"/>
</dbReference>
<evidence type="ECO:0000256" key="3">
    <source>
        <dbReference type="ARBA" id="ARBA00022771"/>
    </source>
</evidence>
<name>A0A9P1CMP9_9DINO</name>
<evidence type="ECO:0000256" key="4">
    <source>
        <dbReference type="ARBA" id="ARBA00022833"/>
    </source>
</evidence>